<gene>
    <name evidence="1" type="ORF">HH1059_25200</name>
</gene>
<dbReference type="AlphaFoldDB" id="A0A0X8X7S9"/>
<evidence type="ECO:0000313" key="2">
    <source>
        <dbReference type="Proteomes" id="UP000218890"/>
    </source>
</evidence>
<evidence type="ECO:0000313" key="1">
    <source>
        <dbReference type="EMBL" id="BAU56597.1"/>
    </source>
</evidence>
<dbReference type="EMBL" id="AP017372">
    <property type="protein sequence ID" value="BAU56597.1"/>
    <property type="molecule type" value="Genomic_DNA"/>
</dbReference>
<name>A0A0X8X7S9_HALHR</name>
<dbReference type="KEGG" id="hhk:HH1059_25200"/>
<keyword evidence="2" id="KW-1185">Reference proteome</keyword>
<organism evidence="1 2">
    <name type="scientific">Halorhodospira halochloris</name>
    <name type="common">Ectothiorhodospira halochloris</name>
    <dbReference type="NCBI Taxonomy" id="1052"/>
    <lineage>
        <taxon>Bacteria</taxon>
        <taxon>Pseudomonadati</taxon>
        <taxon>Pseudomonadota</taxon>
        <taxon>Gammaproteobacteria</taxon>
        <taxon>Chromatiales</taxon>
        <taxon>Ectothiorhodospiraceae</taxon>
        <taxon>Halorhodospira</taxon>
    </lineage>
</organism>
<protein>
    <submittedName>
        <fullName evidence="1">Uncharacterized protein</fullName>
    </submittedName>
</protein>
<dbReference type="Proteomes" id="UP000218890">
    <property type="component" value="Chromosome"/>
</dbReference>
<accession>A0A0X8X7S9</accession>
<sequence length="246" mass="26089">MIQFGHALKKGAFAQVKLAGCCLCFYAGSALFHAGIAGAEDCEFNDDLMGEAISAYWEAADKKEEGEYEAANDSLEIAIEELGAEPAQVSYDMTCYQMVAGAHGPRREPRQTTRELDYDPIEVGKSIRRAMPPRSVIVVEHIGGSNEEPHGDGEATDQLRVQASNGRHAADGAPAVADLTSLSVEIGTATGNDSSDPVAVADLGDISQGEVAKEELQLDAAVGEEGRIEAQERFALVPPRVKLGGE</sequence>
<reference evidence="1" key="1">
    <citation type="submission" date="2016-02" db="EMBL/GenBank/DDBJ databases">
        <title>Halorhodospira halochloris DSM-1059 complete genome, version 2.</title>
        <authorList>
            <person name="Tsukatani Y."/>
        </authorList>
    </citation>
    <scope>NUCLEOTIDE SEQUENCE</scope>
    <source>
        <strain evidence="1">DSM 1059</strain>
    </source>
</reference>
<proteinExistence type="predicted"/>